<dbReference type="PANTHER" id="PTHR46354:SF4">
    <property type="entry name" value="PROTEIN DOG1-LIKE 3"/>
    <property type="match status" value="1"/>
</dbReference>
<accession>A0A8T2UG96</accession>
<proteinExistence type="predicted"/>
<evidence type="ECO:0000259" key="1">
    <source>
        <dbReference type="PROSITE" id="PS51806"/>
    </source>
</evidence>
<sequence>MGLVDVAKKLDFKDFYEQWVTMQHVTMDELQRALQDNVIQGKDLEETVEKARVLYVSYYDAMDKAAKEDVLQVISPSWRSSLERAFMWLGDWRPSSAYQLVYGLAGQKVEQEIAQLLSGVEAPSLDSLTASQLASINSQQLETLEEEERLRCQIAALQGRLADRPMVSLAEIIKDATGGIECYTVDKPRTVLSGEDRASGLNDDRRNERISTAEGLIKMEMYERLQRLQELLLAAVSLRRRTLDGLLHTLTSLQSAQFLLASFQLQSALRHSAERLKQ</sequence>
<organism evidence="2 3">
    <name type="scientific">Ceratopteris richardii</name>
    <name type="common">Triangle waterfern</name>
    <dbReference type="NCBI Taxonomy" id="49495"/>
    <lineage>
        <taxon>Eukaryota</taxon>
        <taxon>Viridiplantae</taxon>
        <taxon>Streptophyta</taxon>
        <taxon>Embryophyta</taxon>
        <taxon>Tracheophyta</taxon>
        <taxon>Polypodiopsida</taxon>
        <taxon>Polypodiidae</taxon>
        <taxon>Polypodiales</taxon>
        <taxon>Pteridineae</taxon>
        <taxon>Pteridaceae</taxon>
        <taxon>Parkerioideae</taxon>
        <taxon>Ceratopteris</taxon>
    </lineage>
</organism>
<reference evidence="2" key="1">
    <citation type="submission" date="2021-08" db="EMBL/GenBank/DDBJ databases">
        <title>WGS assembly of Ceratopteris richardii.</title>
        <authorList>
            <person name="Marchant D.B."/>
            <person name="Chen G."/>
            <person name="Jenkins J."/>
            <person name="Shu S."/>
            <person name="Leebens-Mack J."/>
            <person name="Grimwood J."/>
            <person name="Schmutz J."/>
            <person name="Soltis P."/>
            <person name="Soltis D."/>
            <person name="Chen Z.-H."/>
        </authorList>
    </citation>
    <scope>NUCLEOTIDE SEQUENCE</scope>
    <source>
        <strain evidence="2">Whitten #5841</strain>
        <tissue evidence="2">Leaf</tissue>
    </source>
</reference>
<dbReference type="AlphaFoldDB" id="A0A8T2UG96"/>
<dbReference type="OrthoDB" id="542841at2759"/>
<evidence type="ECO:0000313" key="3">
    <source>
        <dbReference type="Proteomes" id="UP000825935"/>
    </source>
</evidence>
<dbReference type="InterPro" id="IPR051886">
    <property type="entry name" value="Seed_Dev/Stress_Resp_Reg"/>
</dbReference>
<dbReference type="PROSITE" id="PS51806">
    <property type="entry name" value="DOG1"/>
    <property type="match status" value="1"/>
</dbReference>
<dbReference type="GO" id="GO:0043565">
    <property type="term" value="F:sequence-specific DNA binding"/>
    <property type="evidence" value="ECO:0007669"/>
    <property type="project" value="InterPro"/>
</dbReference>
<dbReference type="Proteomes" id="UP000825935">
    <property type="component" value="Chromosome 7"/>
</dbReference>
<gene>
    <name evidence="2" type="ORF">KP509_07G080800</name>
</gene>
<dbReference type="Pfam" id="PF14144">
    <property type="entry name" value="DOG1"/>
    <property type="match status" value="1"/>
</dbReference>
<keyword evidence="3" id="KW-1185">Reference proteome</keyword>
<evidence type="ECO:0000313" key="2">
    <source>
        <dbReference type="EMBL" id="KAH7433678.1"/>
    </source>
</evidence>
<dbReference type="EMBL" id="CM035412">
    <property type="protein sequence ID" value="KAH7433678.1"/>
    <property type="molecule type" value="Genomic_DNA"/>
</dbReference>
<dbReference type="OMA" id="KMAKYEG"/>
<comment type="caution">
    <text evidence="2">The sequence shown here is derived from an EMBL/GenBank/DDBJ whole genome shotgun (WGS) entry which is preliminary data.</text>
</comment>
<dbReference type="PANTHER" id="PTHR46354">
    <property type="entry name" value="DOG1 DOMAIN-CONTAINING PROTEIN"/>
    <property type="match status" value="1"/>
</dbReference>
<protein>
    <recommendedName>
        <fullName evidence="1">DOG1 domain-containing protein</fullName>
    </recommendedName>
</protein>
<dbReference type="InterPro" id="IPR025422">
    <property type="entry name" value="TGA_domain"/>
</dbReference>
<dbReference type="GO" id="GO:0006351">
    <property type="term" value="P:DNA-templated transcription"/>
    <property type="evidence" value="ECO:0007669"/>
    <property type="project" value="InterPro"/>
</dbReference>
<name>A0A8T2UG96_CERRI</name>
<feature type="domain" description="DOG1" evidence="1">
    <location>
        <begin position="9"/>
        <end position="278"/>
    </location>
</feature>